<dbReference type="Proteomes" id="UP000789901">
    <property type="component" value="Unassembled WGS sequence"/>
</dbReference>
<evidence type="ECO:0000313" key="1">
    <source>
        <dbReference type="EMBL" id="CAG8460228.1"/>
    </source>
</evidence>
<dbReference type="EMBL" id="CAJVQB010000038">
    <property type="protein sequence ID" value="CAG8460228.1"/>
    <property type="molecule type" value="Genomic_DNA"/>
</dbReference>
<evidence type="ECO:0000313" key="2">
    <source>
        <dbReference type="Proteomes" id="UP000789901"/>
    </source>
</evidence>
<organism evidence="1 2">
    <name type="scientific">Gigaspora margarita</name>
    <dbReference type="NCBI Taxonomy" id="4874"/>
    <lineage>
        <taxon>Eukaryota</taxon>
        <taxon>Fungi</taxon>
        <taxon>Fungi incertae sedis</taxon>
        <taxon>Mucoromycota</taxon>
        <taxon>Glomeromycotina</taxon>
        <taxon>Glomeromycetes</taxon>
        <taxon>Diversisporales</taxon>
        <taxon>Gigasporaceae</taxon>
        <taxon>Gigaspora</taxon>
    </lineage>
</organism>
<gene>
    <name evidence="1" type="ORF">GMARGA_LOCUS267</name>
</gene>
<proteinExistence type="predicted"/>
<reference evidence="1 2" key="1">
    <citation type="submission" date="2021-06" db="EMBL/GenBank/DDBJ databases">
        <authorList>
            <person name="Kallberg Y."/>
            <person name="Tangrot J."/>
            <person name="Rosling A."/>
        </authorList>
    </citation>
    <scope>NUCLEOTIDE SEQUENCE [LARGE SCALE GENOMIC DNA]</scope>
    <source>
        <strain evidence="1 2">120-4 pot B 10/14</strain>
    </source>
</reference>
<name>A0ABM8VVZ5_GIGMA</name>
<accession>A0ABM8VVZ5</accession>
<keyword evidence="2" id="KW-1185">Reference proteome</keyword>
<comment type="caution">
    <text evidence="1">The sequence shown here is derived from an EMBL/GenBank/DDBJ whole genome shotgun (WGS) entry which is preliminary data.</text>
</comment>
<protein>
    <submittedName>
        <fullName evidence="1">16291_t:CDS:1</fullName>
    </submittedName>
</protein>
<sequence>MCGIPKITLEGTLEGLDEISRNAAAYRSEIDENFWDRIVKIIKNLVLAAVLLSLDD</sequence>